<proteinExistence type="predicted"/>
<name>A0ABR1BCM2_POLSC</name>
<organism evidence="2 3">
    <name type="scientific">Polyplax serrata</name>
    <name type="common">Common mouse louse</name>
    <dbReference type="NCBI Taxonomy" id="468196"/>
    <lineage>
        <taxon>Eukaryota</taxon>
        <taxon>Metazoa</taxon>
        <taxon>Ecdysozoa</taxon>
        <taxon>Arthropoda</taxon>
        <taxon>Hexapoda</taxon>
        <taxon>Insecta</taxon>
        <taxon>Pterygota</taxon>
        <taxon>Neoptera</taxon>
        <taxon>Paraneoptera</taxon>
        <taxon>Psocodea</taxon>
        <taxon>Troctomorpha</taxon>
        <taxon>Phthiraptera</taxon>
        <taxon>Anoplura</taxon>
        <taxon>Polyplacidae</taxon>
        <taxon>Polyplax</taxon>
    </lineage>
</organism>
<comment type="caution">
    <text evidence="2">The sequence shown here is derived from an EMBL/GenBank/DDBJ whole genome shotgun (WGS) entry which is preliminary data.</text>
</comment>
<feature type="compositionally biased region" description="Acidic residues" evidence="1">
    <location>
        <begin position="54"/>
        <end position="65"/>
    </location>
</feature>
<keyword evidence="3" id="KW-1185">Reference proteome</keyword>
<gene>
    <name evidence="2" type="ORF">RUM44_008539</name>
</gene>
<evidence type="ECO:0000256" key="1">
    <source>
        <dbReference type="SAM" id="MobiDB-lite"/>
    </source>
</evidence>
<dbReference type="Proteomes" id="UP001359485">
    <property type="component" value="Unassembled WGS sequence"/>
</dbReference>
<feature type="region of interest" description="Disordered" evidence="1">
    <location>
        <begin position="129"/>
        <end position="153"/>
    </location>
</feature>
<evidence type="ECO:0000313" key="2">
    <source>
        <dbReference type="EMBL" id="KAK6638114.1"/>
    </source>
</evidence>
<sequence length="153" mass="17206">MRNKLKRKETWSMVKRTGDEKFPAGGPTSDKTWRIVYEDHEQVVQEACERKAEAEEEEEEAEGEESSERIPPMRIFRWGAQAAPIENDLSDGTGGHAHDARVSYLGGTRKKVADALLYPPTEGFAPETFRINHEQEVDNTRQTIGKETGATSS</sequence>
<feature type="region of interest" description="Disordered" evidence="1">
    <location>
        <begin position="1"/>
        <end position="31"/>
    </location>
</feature>
<protein>
    <submittedName>
        <fullName evidence="2">Uncharacterized protein</fullName>
    </submittedName>
</protein>
<accession>A0ABR1BCM2</accession>
<feature type="compositionally biased region" description="Basic and acidic residues" evidence="1">
    <location>
        <begin position="130"/>
        <end position="139"/>
    </location>
</feature>
<dbReference type="EMBL" id="JAWJWF010000002">
    <property type="protein sequence ID" value="KAK6638114.1"/>
    <property type="molecule type" value="Genomic_DNA"/>
</dbReference>
<reference evidence="2 3" key="1">
    <citation type="submission" date="2023-09" db="EMBL/GenBank/DDBJ databases">
        <title>Genomes of two closely related lineages of the louse Polyplax serrata with different host specificities.</title>
        <authorList>
            <person name="Martinu J."/>
            <person name="Tarabai H."/>
            <person name="Stefka J."/>
            <person name="Hypsa V."/>
        </authorList>
    </citation>
    <scope>NUCLEOTIDE SEQUENCE [LARGE SCALE GENOMIC DNA]</scope>
    <source>
        <strain evidence="2">98ZLc_SE</strain>
    </source>
</reference>
<evidence type="ECO:0000313" key="3">
    <source>
        <dbReference type="Proteomes" id="UP001359485"/>
    </source>
</evidence>
<feature type="compositionally biased region" description="Polar residues" evidence="1">
    <location>
        <begin position="140"/>
        <end position="153"/>
    </location>
</feature>
<feature type="region of interest" description="Disordered" evidence="1">
    <location>
        <begin position="47"/>
        <end position="73"/>
    </location>
</feature>